<evidence type="ECO:0000256" key="7">
    <source>
        <dbReference type="ARBA" id="ARBA00019357"/>
    </source>
</evidence>
<proteinExistence type="inferred from homology"/>
<comment type="caution">
    <text evidence="23">The sequence shown here is derived from an EMBL/GenBank/DDBJ whole genome shotgun (WGS) entry which is preliminary data.</text>
</comment>
<evidence type="ECO:0000256" key="10">
    <source>
        <dbReference type="ARBA" id="ARBA00022741"/>
    </source>
</evidence>
<dbReference type="SUPFAM" id="SSF53244">
    <property type="entry name" value="MurD-like peptide ligases, peptide-binding domain"/>
    <property type="match status" value="1"/>
</dbReference>
<dbReference type="AlphaFoldDB" id="A0A3M8R594"/>
<dbReference type="GO" id="GO:0005737">
    <property type="term" value="C:cytoplasm"/>
    <property type="evidence" value="ECO:0007669"/>
    <property type="project" value="TreeGrafter"/>
</dbReference>
<dbReference type="InterPro" id="IPR001645">
    <property type="entry name" value="Folylpolyglutamate_synth"/>
</dbReference>
<dbReference type="GO" id="GO:0046656">
    <property type="term" value="P:folic acid biosynthetic process"/>
    <property type="evidence" value="ECO:0007669"/>
    <property type="project" value="UniProtKB-KW"/>
</dbReference>
<dbReference type="EMBL" id="RIZI01000155">
    <property type="protein sequence ID" value="RNF63748.1"/>
    <property type="molecule type" value="Genomic_DNA"/>
</dbReference>
<evidence type="ECO:0000256" key="6">
    <source>
        <dbReference type="ARBA" id="ARBA00013025"/>
    </source>
</evidence>
<organism evidence="23">
    <name type="scientific">Acidithiobacillus sulfuriphilus</name>
    <dbReference type="NCBI Taxonomy" id="1867749"/>
    <lineage>
        <taxon>Bacteria</taxon>
        <taxon>Pseudomonadati</taxon>
        <taxon>Pseudomonadota</taxon>
        <taxon>Acidithiobacillia</taxon>
        <taxon>Acidithiobacillales</taxon>
        <taxon>Acidithiobacillaceae</taxon>
        <taxon>Acidithiobacillus</taxon>
    </lineage>
</organism>
<evidence type="ECO:0000256" key="4">
    <source>
        <dbReference type="ARBA" id="ARBA00008276"/>
    </source>
</evidence>
<evidence type="ECO:0000256" key="17">
    <source>
        <dbReference type="ARBA" id="ARBA00047493"/>
    </source>
</evidence>
<dbReference type="EC" id="6.3.2.17" evidence="6"/>
<evidence type="ECO:0000256" key="9">
    <source>
        <dbReference type="ARBA" id="ARBA00022723"/>
    </source>
</evidence>
<evidence type="ECO:0000256" key="12">
    <source>
        <dbReference type="ARBA" id="ARBA00022842"/>
    </source>
</evidence>
<dbReference type="RefSeq" id="WP_123103299.1">
    <property type="nucleotide sequence ID" value="NZ_CP127527.1"/>
</dbReference>
<keyword evidence="8 21" id="KW-0436">Ligase</keyword>
<comment type="pathway">
    <text evidence="2">Cofactor biosynthesis; tetrahydrofolate biosynthesis; 7,8-dihydrofolate from 2-amino-4-hydroxy-6-hydroxymethyl-7,8-dihydropteridine diphosphate and 4-aminobenzoate: step 2/2.</text>
</comment>
<comment type="function">
    <text evidence="1">Functions in two distinct reactions of the de novo folate biosynthetic pathway. Catalyzes the addition of a glutamate residue to dihydropteroate (7,8-dihydropteroate or H2Pte) to form dihydrofolate (7,8-dihydrofolate monoglutamate or H2Pte-Glu). Also catalyzes successive additions of L-glutamate to tetrahydrofolate or 10-formyltetrahydrofolate or 5,10-methylenetetrahydrofolate, leading to folylpolyglutamate derivatives.</text>
</comment>
<evidence type="ECO:0000256" key="5">
    <source>
        <dbReference type="ARBA" id="ARBA00013023"/>
    </source>
</evidence>
<dbReference type="SUPFAM" id="SSF53623">
    <property type="entry name" value="MurD-like peptide ligases, catalytic domain"/>
    <property type="match status" value="1"/>
</dbReference>
<dbReference type="PANTHER" id="PTHR11136:SF0">
    <property type="entry name" value="DIHYDROFOLATE SYNTHETASE-RELATED"/>
    <property type="match status" value="1"/>
</dbReference>
<evidence type="ECO:0000256" key="8">
    <source>
        <dbReference type="ARBA" id="ARBA00022598"/>
    </source>
</evidence>
<evidence type="ECO:0000256" key="1">
    <source>
        <dbReference type="ARBA" id="ARBA00002714"/>
    </source>
</evidence>
<evidence type="ECO:0000256" key="19">
    <source>
        <dbReference type="ARBA" id="ARBA00049035"/>
    </source>
</evidence>
<dbReference type="InterPro" id="IPR036615">
    <property type="entry name" value="Mur_ligase_C_dom_sf"/>
</dbReference>
<comment type="similarity">
    <text evidence="4 21">Belongs to the folylpolyglutamate synthase family.</text>
</comment>
<dbReference type="GO" id="GO:0005524">
    <property type="term" value="F:ATP binding"/>
    <property type="evidence" value="ECO:0007669"/>
    <property type="project" value="UniProtKB-KW"/>
</dbReference>
<dbReference type="GO" id="GO:0004326">
    <property type="term" value="F:tetrahydrofolylpolyglutamate synthase activity"/>
    <property type="evidence" value="ECO:0007669"/>
    <property type="project" value="UniProtKB-EC"/>
</dbReference>
<dbReference type="GO" id="GO:0046654">
    <property type="term" value="P:tetrahydrofolate biosynthetic process"/>
    <property type="evidence" value="ECO:0007669"/>
    <property type="project" value="UniProtKB-UniPathway"/>
</dbReference>
<keyword evidence="11 21" id="KW-0067">ATP-binding</keyword>
<comment type="catalytic activity">
    <reaction evidence="20">
        <text>7,8-dihydropteroate + L-glutamate + ATP = 7,8-dihydrofolate + ADP + phosphate + H(+)</text>
        <dbReference type="Rhea" id="RHEA:23584"/>
        <dbReference type="ChEBI" id="CHEBI:15378"/>
        <dbReference type="ChEBI" id="CHEBI:17839"/>
        <dbReference type="ChEBI" id="CHEBI:29985"/>
        <dbReference type="ChEBI" id="CHEBI:30616"/>
        <dbReference type="ChEBI" id="CHEBI:43474"/>
        <dbReference type="ChEBI" id="CHEBI:57451"/>
        <dbReference type="ChEBI" id="CHEBI:456216"/>
        <dbReference type="EC" id="6.3.2.12"/>
    </reaction>
</comment>
<evidence type="ECO:0000256" key="2">
    <source>
        <dbReference type="ARBA" id="ARBA00004799"/>
    </source>
</evidence>
<dbReference type="InterPro" id="IPR036565">
    <property type="entry name" value="Mur-like_cat_sf"/>
</dbReference>
<evidence type="ECO:0000256" key="16">
    <source>
        <dbReference type="ARBA" id="ARBA00032510"/>
    </source>
</evidence>
<sequence length="425" mass="45318">MDPLTAWVTALAGPPEGMVMGLERMQAVMARLGLQARLPMPTILVAGTNGKGSTVATLEAIYAAAGYHTAAYTSPHLWRFEERLRLDGRTARAELWQTHLGRVKGASAATPLTFFEISTLAAVLMITAAAADVAILEVGLGGRLDAVNAFTPDCSVITTVDLDHQAWLGDSRAAIGREKAGILRPQVPAVYGDLDPCPSVETRAQTLHAPLYRLGRDFRVDGDGGEMIWEGWGVRLPLPPLRLCGGGQWMNIAVAWASVQVLQKRLPVPIQALAQGTERLRLPGRCQESRPWGLGGPLLLADVAHNPQAIRQLAAFLTARKGEGRCHAVVGMLRDKDLSGNLTPLLPLVDAWHCVNINDTTRAATAGDLIQVLQVLGVGSSTAHPGVPEAVDAARRGLGRGDCLLVFGSFHTVSQLPAAWLVEEG</sequence>
<name>A0A3M8R594_9PROT</name>
<dbReference type="EC" id="6.3.2.12" evidence="5"/>
<gene>
    <name evidence="23" type="ORF">EC580_06360</name>
</gene>
<comment type="catalytic activity">
    <reaction evidence="18">
        <text>10-formyltetrahydrofolyl-(gamma-L-Glu)(n) + L-glutamate + ATP = 10-formyltetrahydrofolyl-(gamma-L-Glu)(n+1) + ADP + phosphate + H(+)</text>
        <dbReference type="Rhea" id="RHEA:51904"/>
        <dbReference type="Rhea" id="RHEA-COMP:13088"/>
        <dbReference type="Rhea" id="RHEA-COMP:14300"/>
        <dbReference type="ChEBI" id="CHEBI:15378"/>
        <dbReference type="ChEBI" id="CHEBI:29985"/>
        <dbReference type="ChEBI" id="CHEBI:30616"/>
        <dbReference type="ChEBI" id="CHEBI:43474"/>
        <dbReference type="ChEBI" id="CHEBI:134413"/>
        <dbReference type="ChEBI" id="CHEBI:456216"/>
        <dbReference type="EC" id="6.3.2.17"/>
    </reaction>
</comment>
<feature type="domain" description="Mur ligase C-terminal" evidence="22">
    <location>
        <begin position="296"/>
        <end position="410"/>
    </location>
</feature>
<evidence type="ECO:0000313" key="23">
    <source>
        <dbReference type="EMBL" id="RNF63748.1"/>
    </source>
</evidence>
<keyword evidence="10 21" id="KW-0547">Nucleotide-binding</keyword>
<keyword evidence="9" id="KW-0479">Metal-binding</keyword>
<protein>
    <recommendedName>
        <fullName evidence="7">Dihydrofolate synthase/folylpolyglutamate synthase</fullName>
        <ecNumber evidence="5">6.3.2.12</ecNumber>
        <ecNumber evidence="6">6.3.2.17</ecNumber>
    </recommendedName>
    <alternativeName>
        <fullName evidence="16">Folylpoly-gamma-glutamate synthetase-dihydrofolate synthetase</fullName>
    </alternativeName>
    <alternativeName>
        <fullName evidence="14">Folylpolyglutamate synthetase</fullName>
    </alternativeName>
    <alternativeName>
        <fullName evidence="15">Tetrahydrofolylpolyglutamate synthase</fullName>
    </alternativeName>
</protein>
<evidence type="ECO:0000256" key="15">
    <source>
        <dbReference type="ARBA" id="ARBA00030592"/>
    </source>
</evidence>
<accession>A0A3M8R594</accession>
<evidence type="ECO:0000256" key="11">
    <source>
        <dbReference type="ARBA" id="ARBA00022840"/>
    </source>
</evidence>
<comment type="pathway">
    <text evidence="3">Cofactor biosynthesis; tetrahydrofolylpolyglutamate biosynthesis.</text>
</comment>
<comment type="catalytic activity">
    <reaction evidence="17">
        <text>(6S)-5,6,7,8-tetrahydrofolyl-(gamma-L-Glu)(n) + L-glutamate + ATP = (6S)-5,6,7,8-tetrahydrofolyl-(gamma-L-Glu)(n+1) + ADP + phosphate + H(+)</text>
        <dbReference type="Rhea" id="RHEA:10580"/>
        <dbReference type="Rhea" id="RHEA-COMP:14738"/>
        <dbReference type="Rhea" id="RHEA-COMP:14740"/>
        <dbReference type="ChEBI" id="CHEBI:15378"/>
        <dbReference type="ChEBI" id="CHEBI:29985"/>
        <dbReference type="ChEBI" id="CHEBI:30616"/>
        <dbReference type="ChEBI" id="CHEBI:43474"/>
        <dbReference type="ChEBI" id="CHEBI:141005"/>
        <dbReference type="ChEBI" id="CHEBI:456216"/>
        <dbReference type="EC" id="6.3.2.17"/>
    </reaction>
</comment>
<dbReference type="InterPro" id="IPR004101">
    <property type="entry name" value="Mur_ligase_C"/>
</dbReference>
<evidence type="ECO:0000256" key="18">
    <source>
        <dbReference type="ARBA" id="ARBA00047808"/>
    </source>
</evidence>
<comment type="catalytic activity">
    <reaction evidence="19">
        <text>(6R)-5,10-methylenetetrahydrofolyl-(gamma-L-Glu)(n) + L-glutamate + ATP = (6R)-5,10-methylenetetrahydrofolyl-(gamma-L-Glu)(n+1) + ADP + phosphate + H(+)</text>
        <dbReference type="Rhea" id="RHEA:51912"/>
        <dbReference type="Rhea" id="RHEA-COMP:13257"/>
        <dbReference type="Rhea" id="RHEA-COMP:13258"/>
        <dbReference type="ChEBI" id="CHEBI:15378"/>
        <dbReference type="ChEBI" id="CHEBI:29985"/>
        <dbReference type="ChEBI" id="CHEBI:30616"/>
        <dbReference type="ChEBI" id="CHEBI:43474"/>
        <dbReference type="ChEBI" id="CHEBI:136572"/>
        <dbReference type="ChEBI" id="CHEBI:456216"/>
        <dbReference type="EC" id="6.3.2.17"/>
    </reaction>
</comment>
<keyword evidence="12" id="KW-0460">Magnesium</keyword>
<dbReference type="Pfam" id="PF02875">
    <property type="entry name" value="Mur_ligase_C"/>
    <property type="match status" value="1"/>
</dbReference>
<dbReference type="OrthoDB" id="9809356at2"/>
<dbReference type="PIRSF" id="PIRSF001563">
    <property type="entry name" value="Folylpolyglu_synth"/>
    <property type="match status" value="1"/>
</dbReference>
<dbReference type="PANTHER" id="PTHR11136">
    <property type="entry name" value="FOLYLPOLYGLUTAMATE SYNTHASE-RELATED"/>
    <property type="match status" value="1"/>
</dbReference>
<dbReference type="GO" id="GO:0046872">
    <property type="term" value="F:metal ion binding"/>
    <property type="evidence" value="ECO:0007669"/>
    <property type="project" value="UniProtKB-KW"/>
</dbReference>
<dbReference type="NCBIfam" id="TIGR01499">
    <property type="entry name" value="folC"/>
    <property type="match status" value="1"/>
</dbReference>
<evidence type="ECO:0000259" key="22">
    <source>
        <dbReference type="Pfam" id="PF02875"/>
    </source>
</evidence>
<dbReference type="Gene3D" id="3.40.1190.10">
    <property type="entry name" value="Mur-like, catalytic domain"/>
    <property type="match status" value="1"/>
</dbReference>
<evidence type="ECO:0000256" key="13">
    <source>
        <dbReference type="ARBA" id="ARBA00022909"/>
    </source>
</evidence>
<dbReference type="UniPathway" id="UPA00077">
    <property type="reaction ID" value="UER00157"/>
</dbReference>
<dbReference type="Gene3D" id="3.90.190.20">
    <property type="entry name" value="Mur ligase, C-terminal domain"/>
    <property type="match status" value="1"/>
</dbReference>
<reference evidence="23" key="1">
    <citation type="submission" date="2018-10" db="EMBL/GenBank/DDBJ databases">
        <title>Acidithiobacillus sulfuriphilus sp. nov.: an extremely acidophilic sulfur-oxidizing chemolithotroph isolated from a neutral pH environment.</title>
        <authorList>
            <person name="Falagan C."/>
            <person name="Moya-Beltran A."/>
            <person name="Quatrini R."/>
            <person name="Johnson D.B."/>
        </authorList>
    </citation>
    <scope>NUCLEOTIDE SEQUENCE [LARGE SCALE GENOMIC DNA]</scope>
    <source>
        <strain evidence="23">CJ-2</strain>
    </source>
</reference>
<evidence type="ECO:0000256" key="14">
    <source>
        <dbReference type="ARBA" id="ARBA00030048"/>
    </source>
</evidence>
<evidence type="ECO:0000256" key="20">
    <source>
        <dbReference type="ARBA" id="ARBA00049161"/>
    </source>
</evidence>
<keyword evidence="13" id="KW-0289">Folate biosynthesis</keyword>
<evidence type="ECO:0000256" key="21">
    <source>
        <dbReference type="PIRNR" id="PIRNR001563"/>
    </source>
</evidence>
<evidence type="ECO:0000256" key="3">
    <source>
        <dbReference type="ARBA" id="ARBA00005150"/>
    </source>
</evidence>
<dbReference type="GO" id="GO:0008841">
    <property type="term" value="F:dihydrofolate synthase activity"/>
    <property type="evidence" value="ECO:0007669"/>
    <property type="project" value="UniProtKB-EC"/>
</dbReference>